<keyword evidence="2" id="KW-1185">Reference proteome</keyword>
<reference evidence="1 2" key="1">
    <citation type="submission" date="2024-01" db="EMBL/GenBank/DDBJ databases">
        <authorList>
            <person name="Waweru B."/>
        </authorList>
    </citation>
    <scope>NUCLEOTIDE SEQUENCE [LARGE SCALE GENOMIC DNA]</scope>
</reference>
<dbReference type="Proteomes" id="UP001314170">
    <property type="component" value="Unassembled WGS sequence"/>
</dbReference>
<protein>
    <submittedName>
        <fullName evidence="1">Uncharacterized protein</fullName>
    </submittedName>
</protein>
<feature type="non-terminal residue" evidence="1">
    <location>
        <position position="1"/>
    </location>
</feature>
<gene>
    <name evidence="1" type="ORF">DCAF_LOCUS17010</name>
</gene>
<accession>A0AAV1S1G7</accession>
<proteinExistence type="predicted"/>
<dbReference type="EMBL" id="CAWUPB010001160">
    <property type="protein sequence ID" value="CAK7342856.1"/>
    <property type="molecule type" value="Genomic_DNA"/>
</dbReference>
<evidence type="ECO:0000313" key="2">
    <source>
        <dbReference type="Proteomes" id="UP001314170"/>
    </source>
</evidence>
<comment type="caution">
    <text evidence="1">The sequence shown here is derived from an EMBL/GenBank/DDBJ whole genome shotgun (WGS) entry which is preliminary data.</text>
</comment>
<evidence type="ECO:0000313" key="1">
    <source>
        <dbReference type="EMBL" id="CAK7342856.1"/>
    </source>
</evidence>
<sequence length="103" mass="11223">ESQAKDDSLHLHQDNVARLIGYCIFLPRLENVKIRSLHSQAKVAGTIATVAGAMVMTLMKGPLLEFFWIKGRAYHENGTSGVDLHNSIKGAVMITIGECSGQD</sequence>
<name>A0AAV1S1G7_9ROSI</name>
<dbReference type="AlphaFoldDB" id="A0AAV1S1G7"/>
<organism evidence="1 2">
    <name type="scientific">Dovyalis caffra</name>
    <dbReference type="NCBI Taxonomy" id="77055"/>
    <lineage>
        <taxon>Eukaryota</taxon>
        <taxon>Viridiplantae</taxon>
        <taxon>Streptophyta</taxon>
        <taxon>Embryophyta</taxon>
        <taxon>Tracheophyta</taxon>
        <taxon>Spermatophyta</taxon>
        <taxon>Magnoliopsida</taxon>
        <taxon>eudicotyledons</taxon>
        <taxon>Gunneridae</taxon>
        <taxon>Pentapetalae</taxon>
        <taxon>rosids</taxon>
        <taxon>fabids</taxon>
        <taxon>Malpighiales</taxon>
        <taxon>Salicaceae</taxon>
        <taxon>Flacourtieae</taxon>
        <taxon>Dovyalis</taxon>
    </lineage>
</organism>